<organism evidence="1 2">
    <name type="scientific">Bacteroides faecium</name>
    <dbReference type="NCBI Taxonomy" id="2715212"/>
    <lineage>
        <taxon>Bacteria</taxon>
        <taxon>Pseudomonadati</taxon>
        <taxon>Bacteroidota</taxon>
        <taxon>Bacteroidia</taxon>
        <taxon>Bacteroidales</taxon>
        <taxon>Bacteroidaceae</taxon>
        <taxon>Bacteroides</taxon>
    </lineage>
</organism>
<dbReference type="Proteomes" id="UP000501780">
    <property type="component" value="Chromosome"/>
</dbReference>
<name>A0A6H0KKV8_9BACE</name>
<reference evidence="1 2" key="1">
    <citation type="submission" date="2020-03" db="EMBL/GenBank/DDBJ databases">
        <title>Genomic analysis of Bacteroides faecium CBA7301.</title>
        <authorList>
            <person name="Kim J."/>
            <person name="Roh S.W."/>
        </authorList>
    </citation>
    <scope>NUCLEOTIDE SEQUENCE [LARGE SCALE GENOMIC DNA]</scope>
    <source>
        <strain evidence="1 2">CBA7301</strain>
    </source>
</reference>
<keyword evidence="2" id="KW-1185">Reference proteome</keyword>
<protein>
    <submittedName>
        <fullName evidence="1">Uncharacterized protein</fullName>
    </submittedName>
</protein>
<gene>
    <name evidence="1" type="ORF">BacF7301_07455</name>
</gene>
<dbReference type="RefSeq" id="WP_167961638.1">
    <property type="nucleotide sequence ID" value="NZ_CP050831.1"/>
</dbReference>
<dbReference type="AlphaFoldDB" id="A0A6H0KKV8"/>
<sequence>MDLFTSVNYENTKELDDETEDVTIFSDPIWKLNAKLKSNMHNENIDSKVGANYRCNGNNFIGAIYEYSHSPKSPARNIEATYKTFVTDILYDEVTSRDWQKIREVFIVLIRITMD</sequence>
<evidence type="ECO:0000313" key="1">
    <source>
        <dbReference type="EMBL" id="QIU93990.1"/>
    </source>
</evidence>
<accession>A0A6H0KKV8</accession>
<dbReference type="KEGG" id="bfc:BacF7301_07455"/>
<dbReference type="EMBL" id="CP050831">
    <property type="protein sequence ID" value="QIU93990.1"/>
    <property type="molecule type" value="Genomic_DNA"/>
</dbReference>
<proteinExistence type="predicted"/>
<evidence type="ECO:0000313" key="2">
    <source>
        <dbReference type="Proteomes" id="UP000501780"/>
    </source>
</evidence>